<keyword evidence="3" id="KW-1185">Reference proteome</keyword>
<protein>
    <recommendedName>
        <fullName evidence="4">Membrane-binding protein</fullName>
    </recommendedName>
</protein>
<dbReference type="Gene3D" id="3.90.930.1">
    <property type="match status" value="1"/>
</dbReference>
<dbReference type="AlphaFoldDB" id="A0A1D7V1B0"/>
<evidence type="ECO:0008006" key="4">
    <source>
        <dbReference type="Google" id="ProtNLM"/>
    </source>
</evidence>
<reference evidence="2 3" key="1">
    <citation type="submission" date="2016-04" db="EMBL/GenBank/DDBJ databases">
        <title>Complete genome seqeunce of Leptospira alstonii serovar Room22.</title>
        <authorList>
            <person name="Nally J.E."/>
            <person name="Bayles D.O."/>
            <person name="Hurley D."/>
            <person name="Fanning S."/>
            <person name="McMahon B.J."/>
            <person name="Arent Z."/>
        </authorList>
    </citation>
    <scope>NUCLEOTIDE SEQUENCE [LARGE SCALE GENOMIC DNA]</scope>
    <source>
        <strain evidence="2 3">GWTS #1</strain>
    </source>
</reference>
<dbReference type="OrthoDB" id="337246at2"/>
<proteinExistence type="predicted"/>
<keyword evidence="1" id="KW-0732">Signal</keyword>
<evidence type="ECO:0000313" key="2">
    <source>
        <dbReference type="EMBL" id="AOP35608.1"/>
    </source>
</evidence>
<organism evidence="2 3">
    <name type="scientific">Leptospira tipperaryensis</name>
    <dbReference type="NCBI Taxonomy" id="2564040"/>
    <lineage>
        <taxon>Bacteria</taxon>
        <taxon>Pseudomonadati</taxon>
        <taxon>Spirochaetota</taxon>
        <taxon>Spirochaetia</taxon>
        <taxon>Leptospirales</taxon>
        <taxon>Leptospiraceae</taxon>
        <taxon>Leptospira</taxon>
    </lineage>
</organism>
<feature type="chain" id="PRO_5009100437" description="Membrane-binding protein" evidence="1">
    <location>
        <begin position="34"/>
        <end position="250"/>
    </location>
</feature>
<feature type="signal peptide" evidence="1">
    <location>
        <begin position="1"/>
        <end position="33"/>
    </location>
</feature>
<dbReference type="EMBL" id="CP015217">
    <property type="protein sequence ID" value="AOP35608.1"/>
    <property type="molecule type" value="Genomic_DNA"/>
</dbReference>
<name>A0A1D7V1B0_9LEPT</name>
<dbReference type="SUPFAM" id="SSF82185">
    <property type="entry name" value="Histone H3 K4-specific methyltransferase SET7/9 N-terminal domain"/>
    <property type="match status" value="1"/>
</dbReference>
<dbReference type="RefSeq" id="WP_069608810.1">
    <property type="nucleotide sequence ID" value="NZ_CP015217.1"/>
</dbReference>
<dbReference type="Pfam" id="PF07661">
    <property type="entry name" value="MORN_2"/>
    <property type="match status" value="2"/>
</dbReference>
<evidence type="ECO:0000313" key="3">
    <source>
        <dbReference type="Proteomes" id="UP000094197"/>
    </source>
</evidence>
<sequence>MNFKSKSFLNKMSSFVLKTFVFCSLFFALENCAKEPIPANIPAGAKFEKQFNAYVFTEPGRRRIYYDNGKIYQDCEINELGLDNGICKFYSKYDDRLLSTGRFENAVRRGEWIWNFDSGNLYIRQNFGKGNRKSEVLMSGDEGNEEGSYERFYVNGQVELKGSYSDGYRNNLWQKFYPDGELEYTGYYKNGRKIRTWFYYYPTHKTEAIEVFDENGGFISRTTYLPDGIKNCEMQKGSQTICETLASSKK</sequence>
<dbReference type="InterPro" id="IPR011652">
    <property type="entry name" value="MORN_2"/>
</dbReference>
<accession>A0A1D7V1B0</accession>
<gene>
    <name evidence="2" type="ORF">A0128_18220</name>
</gene>
<evidence type="ECO:0000256" key="1">
    <source>
        <dbReference type="SAM" id="SignalP"/>
    </source>
</evidence>
<dbReference type="Proteomes" id="UP000094197">
    <property type="component" value="Chromosome 1"/>
</dbReference>
<dbReference type="KEGG" id="laj:A0128_18220"/>